<feature type="transmembrane region" description="Helical" evidence="1">
    <location>
        <begin position="35"/>
        <end position="61"/>
    </location>
</feature>
<dbReference type="RefSeq" id="WP_134214700.1">
    <property type="nucleotide sequence ID" value="NZ_QFFZ01000039.1"/>
</dbReference>
<dbReference type="EMBL" id="QFFZ01000039">
    <property type="protein sequence ID" value="TEB09741.1"/>
    <property type="molecule type" value="Genomic_DNA"/>
</dbReference>
<keyword evidence="1" id="KW-0812">Transmembrane</keyword>
<dbReference type="OrthoDB" id="9799090at2"/>
<keyword evidence="3" id="KW-1185">Reference proteome</keyword>
<name>A0A4Y7RLQ4_9FIRM</name>
<gene>
    <name evidence="2" type="ORF">Pmgp_02918</name>
</gene>
<organism evidence="2 3">
    <name type="scientific">Pelotomaculum propionicicum</name>
    <dbReference type="NCBI Taxonomy" id="258475"/>
    <lineage>
        <taxon>Bacteria</taxon>
        <taxon>Bacillati</taxon>
        <taxon>Bacillota</taxon>
        <taxon>Clostridia</taxon>
        <taxon>Eubacteriales</taxon>
        <taxon>Desulfotomaculaceae</taxon>
        <taxon>Pelotomaculum</taxon>
    </lineage>
</organism>
<dbReference type="AlphaFoldDB" id="A0A4Y7RLQ4"/>
<evidence type="ECO:0000256" key="1">
    <source>
        <dbReference type="SAM" id="Phobius"/>
    </source>
</evidence>
<evidence type="ECO:0000313" key="3">
    <source>
        <dbReference type="Proteomes" id="UP000297597"/>
    </source>
</evidence>
<reference evidence="2 3" key="1">
    <citation type="journal article" date="2018" name="Environ. Microbiol.">
        <title>Novel energy conservation strategies and behaviour of Pelotomaculum schinkii driving syntrophic propionate catabolism.</title>
        <authorList>
            <person name="Hidalgo-Ahumada C.A.P."/>
            <person name="Nobu M.K."/>
            <person name="Narihiro T."/>
            <person name="Tamaki H."/>
            <person name="Liu W.T."/>
            <person name="Kamagata Y."/>
            <person name="Stams A.J.M."/>
            <person name="Imachi H."/>
            <person name="Sousa D.Z."/>
        </authorList>
    </citation>
    <scope>NUCLEOTIDE SEQUENCE [LARGE SCALE GENOMIC DNA]</scope>
    <source>
        <strain evidence="2 3">MGP</strain>
    </source>
</reference>
<feature type="transmembrane region" description="Helical" evidence="1">
    <location>
        <begin position="12"/>
        <end position="29"/>
    </location>
</feature>
<proteinExistence type="predicted"/>
<comment type="caution">
    <text evidence="2">The sequence shown here is derived from an EMBL/GenBank/DDBJ whole genome shotgun (WGS) entry which is preliminary data.</text>
</comment>
<protein>
    <submittedName>
        <fullName evidence="2">Uncharacterized protein</fullName>
    </submittedName>
</protein>
<dbReference type="Proteomes" id="UP000297597">
    <property type="component" value="Unassembled WGS sequence"/>
</dbReference>
<accession>A0A4Y7RLQ4</accession>
<keyword evidence="1" id="KW-1133">Transmembrane helix</keyword>
<keyword evidence="1" id="KW-0472">Membrane</keyword>
<evidence type="ECO:0000313" key="2">
    <source>
        <dbReference type="EMBL" id="TEB09741.1"/>
    </source>
</evidence>
<sequence length="247" mass="28946">MKFFNWELRLGVYLVLLSFIIYLIKYFIISDLQNTYIFVLNALGFLPVNVLLVTVVLNKLLTVRAKRDRLEKTNMVIGMFFSEMGTHLLSFIAKKDPNLDSFKNELLISDRWSAQDYTRLRDRLKKYACNIEIDQTGLAELKHLLNGKRDFLLRLLENPALLEHESFTESLRSTLHVVDELDHRKGFADLPDSDLRHLAGDIKRAYRNMAVQWLAYMQYLNRNYPYLFSFALRTNPFDEAASPVVKE</sequence>